<feature type="DNA-binding region" description="H-T-H motif" evidence="2">
    <location>
        <begin position="35"/>
        <end position="54"/>
    </location>
</feature>
<dbReference type="Proteomes" id="UP001165663">
    <property type="component" value="Unassembled WGS sequence"/>
</dbReference>
<dbReference type="PANTHER" id="PTHR30055">
    <property type="entry name" value="HTH-TYPE TRANSCRIPTIONAL REGULATOR RUTR"/>
    <property type="match status" value="1"/>
</dbReference>
<evidence type="ECO:0000256" key="2">
    <source>
        <dbReference type="PROSITE-ProRule" id="PRU00335"/>
    </source>
</evidence>
<evidence type="ECO:0000259" key="3">
    <source>
        <dbReference type="PROSITE" id="PS50977"/>
    </source>
</evidence>
<dbReference type="PANTHER" id="PTHR30055:SF153">
    <property type="entry name" value="HTH-TYPE TRANSCRIPTIONAL REPRESSOR RV3405C"/>
    <property type="match status" value="1"/>
</dbReference>
<dbReference type="AlphaFoldDB" id="A0A9P3Q5Q3"/>
<dbReference type="GO" id="GO:0000976">
    <property type="term" value="F:transcription cis-regulatory region binding"/>
    <property type="evidence" value="ECO:0007669"/>
    <property type="project" value="TreeGrafter"/>
</dbReference>
<dbReference type="RefSeq" id="WP_236977522.1">
    <property type="nucleotide sequence ID" value="NZ_BRXE01000006.1"/>
</dbReference>
<dbReference type="InterPro" id="IPR009057">
    <property type="entry name" value="Homeodomain-like_sf"/>
</dbReference>
<dbReference type="SUPFAM" id="SSF46689">
    <property type="entry name" value="Homeodomain-like"/>
    <property type="match status" value="1"/>
</dbReference>
<evidence type="ECO:0000313" key="5">
    <source>
        <dbReference type="EMBL" id="GLD29770.1"/>
    </source>
</evidence>
<dbReference type="GeneID" id="83629744"/>
<feature type="domain" description="HTH tetR-type" evidence="3">
    <location>
        <begin position="12"/>
        <end position="72"/>
    </location>
</feature>
<evidence type="ECO:0000313" key="4">
    <source>
        <dbReference type="EMBL" id="GLB81778.1"/>
    </source>
</evidence>
<name>A0A9P3Q5Q3_9MYCO</name>
<dbReference type="Gene3D" id="1.10.357.10">
    <property type="entry name" value="Tetracycline Repressor, domain 2"/>
    <property type="match status" value="1"/>
</dbReference>
<gene>
    <name evidence="5" type="ORF">Mkiyose1413_16530</name>
    <name evidence="4" type="ORF">SRL2020028_10340</name>
</gene>
<dbReference type="InterPro" id="IPR001647">
    <property type="entry name" value="HTH_TetR"/>
</dbReference>
<protein>
    <recommendedName>
        <fullName evidence="3">HTH tetR-type domain-containing protein</fullName>
    </recommendedName>
</protein>
<proteinExistence type="predicted"/>
<keyword evidence="1 2" id="KW-0238">DNA-binding</keyword>
<reference evidence="5" key="1">
    <citation type="submission" date="2022-08" db="EMBL/GenBank/DDBJ databases">
        <title>Mycobacterium kiyosense sp. nov., scotochromogenic slow-glowing species isolated from respiratory specimens.</title>
        <authorList>
            <person name="Fukano H."/>
            <person name="Kazumi Y."/>
            <person name="Sakagami N."/>
            <person name="Ato M."/>
            <person name="Mitarai S."/>
            <person name="Hoshino Y."/>
        </authorList>
    </citation>
    <scope>NUCLEOTIDE SEQUENCE</scope>
    <source>
        <strain evidence="5">1413</strain>
        <strain evidence="4">SRL2020-028</strain>
    </source>
</reference>
<dbReference type="EMBL" id="BRXE01000006">
    <property type="protein sequence ID" value="GLB81778.1"/>
    <property type="molecule type" value="Genomic_DNA"/>
</dbReference>
<dbReference type="PRINTS" id="PR00455">
    <property type="entry name" value="HTHTETR"/>
</dbReference>
<dbReference type="PROSITE" id="PS50977">
    <property type="entry name" value="HTH_TETR_2"/>
    <property type="match status" value="1"/>
</dbReference>
<comment type="caution">
    <text evidence="5">The sequence shown here is derived from an EMBL/GenBank/DDBJ whole genome shotgun (WGS) entry which is preliminary data.</text>
</comment>
<dbReference type="GO" id="GO:0003700">
    <property type="term" value="F:DNA-binding transcription factor activity"/>
    <property type="evidence" value="ECO:0007669"/>
    <property type="project" value="TreeGrafter"/>
</dbReference>
<keyword evidence="6" id="KW-1185">Reference proteome</keyword>
<evidence type="ECO:0000313" key="6">
    <source>
        <dbReference type="Proteomes" id="UP001064782"/>
    </source>
</evidence>
<dbReference type="Pfam" id="PF00440">
    <property type="entry name" value="TetR_N"/>
    <property type="match status" value="1"/>
</dbReference>
<accession>A0A9P3Q5Q3</accession>
<sequence length="210" mass="23116">MTTGAADLSQANDTRELIIESAYACFAKHGLQKTTIVDIARAANVSRSTVYEYFSDKRAILEACAENASEEFYREMSKAMNHGDSLEDKLCRAAVFVTQASRAFASEKFFDEEALSLLLTKDAAVLLRECAEFFAPHLSAAKLTGEVRKDLDVAAAGEWFARILFSLFSTPSSTLDMDDPAVVADFVRAHVVRGFADDRTRTPRGAPKVR</sequence>
<dbReference type="InterPro" id="IPR050109">
    <property type="entry name" value="HTH-type_TetR-like_transc_reg"/>
</dbReference>
<dbReference type="Proteomes" id="UP001064782">
    <property type="component" value="Unassembled WGS sequence"/>
</dbReference>
<evidence type="ECO:0000256" key="1">
    <source>
        <dbReference type="ARBA" id="ARBA00023125"/>
    </source>
</evidence>
<dbReference type="EMBL" id="BRZI01000008">
    <property type="protein sequence ID" value="GLD29770.1"/>
    <property type="molecule type" value="Genomic_DNA"/>
</dbReference>
<organism evidence="5 6">
    <name type="scientific">Mycobacterium kiyosense</name>
    <dbReference type="NCBI Taxonomy" id="2871094"/>
    <lineage>
        <taxon>Bacteria</taxon>
        <taxon>Bacillati</taxon>
        <taxon>Actinomycetota</taxon>
        <taxon>Actinomycetes</taxon>
        <taxon>Mycobacteriales</taxon>
        <taxon>Mycobacteriaceae</taxon>
        <taxon>Mycobacterium</taxon>
    </lineage>
</organism>